<dbReference type="Pfam" id="PF08837">
    <property type="entry name" value="DUF1810"/>
    <property type="match status" value="1"/>
</dbReference>
<evidence type="ECO:0000313" key="2">
    <source>
        <dbReference type="Proteomes" id="UP001138540"/>
    </source>
</evidence>
<dbReference type="InterPro" id="IPR014937">
    <property type="entry name" value="DUF1810"/>
</dbReference>
<keyword evidence="2" id="KW-1185">Reference proteome</keyword>
<dbReference type="Gene3D" id="1.25.40.380">
    <property type="entry name" value="Protein of unknown function DUF1810"/>
    <property type="match status" value="1"/>
</dbReference>
<name>A0ABR6NI62_9SPHN</name>
<evidence type="ECO:0000313" key="1">
    <source>
        <dbReference type="EMBL" id="MBB5986951.1"/>
    </source>
</evidence>
<protein>
    <submittedName>
        <fullName evidence="1">Uncharacterized protein (DUF1810 family)</fullName>
    </submittedName>
</protein>
<dbReference type="InterPro" id="IPR036287">
    <property type="entry name" value="Rv1873-like_sf"/>
</dbReference>
<dbReference type="SUPFAM" id="SSF140736">
    <property type="entry name" value="Rv1873-like"/>
    <property type="match status" value="1"/>
</dbReference>
<proteinExistence type="predicted"/>
<reference evidence="1 2" key="1">
    <citation type="submission" date="2020-08" db="EMBL/GenBank/DDBJ databases">
        <title>Exploring microbial biodiversity for novel pathways involved in the catabolism of aromatic compounds derived from lignin.</title>
        <authorList>
            <person name="Elkins J."/>
        </authorList>
    </citation>
    <scope>NUCLEOTIDE SEQUENCE [LARGE SCALE GENOMIC DNA]</scope>
    <source>
        <strain evidence="1 2">B1D3A</strain>
    </source>
</reference>
<gene>
    <name evidence="1" type="ORF">HNP60_002925</name>
</gene>
<organism evidence="1 2">
    <name type="scientific">Sphingobium lignivorans</name>
    <dbReference type="NCBI Taxonomy" id="2735886"/>
    <lineage>
        <taxon>Bacteria</taxon>
        <taxon>Pseudomonadati</taxon>
        <taxon>Pseudomonadota</taxon>
        <taxon>Alphaproteobacteria</taxon>
        <taxon>Sphingomonadales</taxon>
        <taxon>Sphingomonadaceae</taxon>
        <taxon>Sphingobium</taxon>
    </lineage>
</organism>
<comment type="caution">
    <text evidence="1">The sequence shown here is derived from an EMBL/GenBank/DDBJ whole genome shotgun (WGS) entry which is preliminary data.</text>
</comment>
<dbReference type="PIRSF" id="PIRSF008546">
    <property type="entry name" value="UCP008546"/>
    <property type="match status" value="1"/>
</dbReference>
<dbReference type="EMBL" id="JACHKA010000001">
    <property type="protein sequence ID" value="MBB5986951.1"/>
    <property type="molecule type" value="Genomic_DNA"/>
</dbReference>
<accession>A0ABR6NI62</accession>
<dbReference type="Proteomes" id="UP001138540">
    <property type="component" value="Unassembled WGS sequence"/>
</dbReference>
<sequence length="133" mass="14805">MEAQAPVYAHALGEIRSGAKRSHWMWFVFPQLAGLGHSPAARHFAIRSRDEARAFLDHPVLGPRYRECVRALEDLRTSDPVAVFGEIDAMKLRSSLTLFEAVRPDPSIAAVLDRWFGGVRDPLTLRLLGISNG</sequence>